<keyword evidence="3" id="KW-1185">Reference proteome</keyword>
<organism evidence="2 3">
    <name type="scientific">Bimuria novae-zelandiae CBS 107.79</name>
    <dbReference type="NCBI Taxonomy" id="1447943"/>
    <lineage>
        <taxon>Eukaryota</taxon>
        <taxon>Fungi</taxon>
        <taxon>Dikarya</taxon>
        <taxon>Ascomycota</taxon>
        <taxon>Pezizomycotina</taxon>
        <taxon>Dothideomycetes</taxon>
        <taxon>Pleosporomycetidae</taxon>
        <taxon>Pleosporales</taxon>
        <taxon>Massarineae</taxon>
        <taxon>Didymosphaeriaceae</taxon>
        <taxon>Bimuria</taxon>
    </lineage>
</organism>
<protein>
    <submittedName>
        <fullName evidence="2">HET-domain-containing protein</fullName>
    </submittedName>
</protein>
<evidence type="ECO:0000259" key="1">
    <source>
        <dbReference type="Pfam" id="PF06985"/>
    </source>
</evidence>
<feature type="non-terminal residue" evidence="2">
    <location>
        <position position="1"/>
    </location>
</feature>
<sequence>RCHLDNCLDNHEQCFLREFKTGTVEEHFWLIDTIKRMVVPKGQNTEYAALSYVWGGSRADYTHFQKLASRNAGIWSTINRLVAGNGTPGAKLPENLPATISDAIDFCRGIGIRFLWIDSICIDQESQEMKDYLIPKMDSIYLRAIVTIIAAA</sequence>
<name>A0A6A5VNB9_9PLEO</name>
<dbReference type="AlphaFoldDB" id="A0A6A5VNB9"/>
<accession>A0A6A5VNB9</accession>
<evidence type="ECO:0000313" key="3">
    <source>
        <dbReference type="Proteomes" id="UP000800036"/>
    </source>
</evidence>
<dbReference type="OrthoDB" id="5135333at2759"/>
<dbReference type="Proteomes" id="UP000800036">
    <property type="component" value="Unassembled WGS sequence"/>
</dbReference>
<feature type="non-terminal residue" evidence="2">
    <location>
        <position position="152"/>
    </location>
</feature>
<dbReference type="InterPro" id="IPR010730">
    <property type="entry name" value="HET"/>
</dbReference>
<evidence type="ECO:0000313" key="2">
    <source>
        <dbReference type="EMBL" id="KAF1976456.1"/>
    </source>
</evidence>
<dbReference type="EMBL" id="ML976666">
    <property type="protein sequence ID" value="KAF1976456.1"/>
    <property type="molecule type" value="Genomic_DNA"/>
</dbReference>
<proteinExistence type="predicted"/>
<dbReference type="PANTHER" id="PTHR33112">
    <property type="entry name" value="DOMAIN PROTEIN, PUTATIVE-RELATED"/>
    <property type="match status" value="1"/>
</dbReference>
<gene>
    <name evidence="2" type="ORF">BU23DRAFT_377566</name>
</gene>
<feature type="domain" description="Heterokaryon incompatibility" evidence="1">
    <location>
        <begin position="47"/>
        <end position="151"/>
    </location>
</feature>
<reference evidence="2" key="1">
    <citation type="journal article" date="2020" name="Stud. Mycol.">
        <title>101 Dothideomycetes genomes: a test case for predicting lifestyles and emergence of pathogens.</title>
        <authorList>
            <person name="Haridas S."/>
            <person name="Albert R."/>
            <person name="Binder M."/>
            <person name="Bloem J."/>
            <person name="Labutti K."/>
            <person name="Salamov A."/>
            <person name="Andreopoulos B."/>
            <person name="Baker S."/>
            <person name="Barry K."/>
            <person name="Bills G."/>
            <person name="Bluhm B."/>
            <person name="Cannon C."/>
            <person name="Castanera R."/>
            <person name="Culley D."/>
            <person name="Daum C."/>
            <person name="Ezra D."/>
            <person name="Gonzalez J."/>
            <person name="Henrissat B."/>
            <person name="Kuo A."/>
            <person name="Liang C."/>
            <person name="Lipzen A."/>
            <person name="Lutzoni F."/>
            <person name="Magnuson J."/>
            <person name="Mondo S."/>
            <person name="Nolan M."/>
            <person name="Ohm R."/>
            <person name="Pangilinan J."/>
            <person name="Park H.-J."/>
            <person name="Ramirez L."/>
            <person name="Alfaro M."/>
            <person name="Sun H."/>
            <person name="Tritt A."/>
            <person name="Yoshinaga Y."/>
            <person name="Zwiers L.-H."/>
            <person name="Turgeon B."/>
            <person name="Goodwin S."/>
            <person name="Spatafora J."/>
            <person name="Crous P."/>
            <person name="Grigoriev I."/>
        </authorList>
    </citation>
    <scope>NUCLEOTIDE SEQUENCE</scope>
    <source>
        <strain evidence="2">CBS 107.79</strain>
    </source>
</reference>
<dbReference type="Pfam" id="PF06985">
    <property type="entry name" value="HET"/>
    <property type="match status" value="1"/>
</dbReference>
<dbReference type="PANTHER" id="PTHR33112:SF16">
    <property type="entry name" value="HETEROKARYON INCOMPATIBILITY DOMAIN-CONTAINING PROTEIN"/>
    <property type="match status" value="1"/>
</dbReference>